<accession>A0A6P1TI00</accession>
<evidence type="ECO:0000256" key="2">
    <source>
        <dbReference type="ARBA" id="ARBA00023125"/>
    </source>
</evidence>
<evidence type="ECO:0000313" key="6">
    <source>
        <dbReference type="Proteomes" id="UP000464314"/>
    </source>
</evidence>
<dbReference type="InterPro" id="IPR018060">
    <property type="entry name" value="HTH_AraC"/>
</dbReference>
<keyword evidence="6" id="KW-1185">Reference proteome</keyword>
<protein>
    <submittedName>
        <fullName evidence="5">Helix-turn-helix domain-containing protein</fullName>
    </submittedName>
</protein>
<dbReference type="InterPro" id="IPR002575">
    <property type="entry name" value="Aminoglycoside_PTrfase"/>
</dbReference>
<dbReference type="KEGG" id="anr:Ana3638_08730"/>
<dbReference type="Pfam" id="PF12833">
    <property type="entry name" value="HTH_18"/>
    <property type="match status" value="1"/>
</dbReference>
<dbReference type="RefSeq" id="WP_161837670.1">
    <property type="nucleotide sequence ID" value="NZ_CP048000.1"/>
</dbReference>
<dbReference type="Proteomes" id="UP000464314">
    <property type="component" value="Chromosome"/>
</dbReference>
<keyword evidence="2" id="KW-0238">DNA-binding</keyword>
<keyword evidence="1" id="KW-0805">Transcription regulation</keyword>
<dbReference type="GO" id="GO:0003700">
    <property type="term" value="F:DNA-binding transcription factor activity"/>
    <property type="evidence" value="ECO:0007669"/>
    <property type="project" value="InterPro"/>
</dbReference>
<keyword evidence="3" id="KW-0804">Transcription</keyword>
<dbReference type="PROSITE" id="PS01124">
    <property type="entry name" value="HTH_ARAC_FAMILY_2"/>
    <property type="match status" value="1"/>
</dbReference>
<dbReference type="GO" id="GO:0043565">
    <property type="term" value="F:sequence-specific DNA binding"/>
    <property type="evidence" value="ECO:0007669"/>
    <property type="project" value="InterPro"/>
</dbReference>
<evidence type="ECO:0000256" key="3">
    <source>
        <dbReference type="ARBA" id="ARBA00023163"/>
    </source>
</evidence>
<dbReference type="PANTHER" id="PTHR47504:SF5">
    <property type="entry name" value="RIGHT ORIGIN-BINDING PROTEIN"/>
    <property type="match status" value="1"/>
</dbReference>
<dbReference type="Pfam" id="PF01636">
    <property type="entry name" value="APH"/>
    <property type="match status" value="1"/>
</dbReference>
<dbReference type="SMART" id="SM00342">
    <property type="entry name" value="HTH_ARAC"/>
    <property type="match status" value="1"/>
</dbReference>
<proteinExistence type="predicted"/>
<sequence>MDNREIIQNSIDYIEENLKTEITAYELSENAGFSIYHYYRLFQSAVGMPVMQYIIRRKLINAVYDTSQGQKMINTALIYGFDTHAGFYKAFKREFGYTPSEFLKKYKAKKPYRINLFKEEHIMVTHKKVSEVLKKWGLQNETIKDIYYEKTGNHNDSAYYVGNDYVIKFTANVGKLKNHIELSKAIENVGLWSATVIRTEDGKEYIQDGELYFYLTKRLNGSQIKSGDIYEGDYDRKGRFVGEIIGQLHLALKEADIIVNDVDMYENVKNWAMPKVRELMNLPDYICKDYIEVFGNLYPKLPKQIIHRDPNPGNIIVNNERWGFIDFELSERNLRIYDPCYAATAVLSENFSIGADKKLTQWIELCRSIIEGYDSVVKLSEEERKAIPYVILSNQLICVAWFSEQEKYKEIYQINKAITNWIVNNFDKLHI</sequence>
<name>A0A6P1TI00_9FIRM</name>
<dbReference type="InterPro" id="IPR050959">
    <property type="entry name" value="MarA-like"/>
</dbReference>
<dbReference type="SUPFAM" id="SSF56112">
    <property type="entry name" value="Protein kinase-like (PK-like)"/>
    <property type="match status" value="1"/>
</dbReference>
<dbReference type="PANTHER" id="PTHR47504">
    <property type="entry name" value="RIGHT ORIGIN-BINDING PROTEIN"/>
    <property type="match status" value="1"/>
</dbReference>
<dbReference type="Gene3D" id="1.10.10.60">
    <property type="entry name" value="Homeodomain-like"/>
    <property type="match status" value="2"/>
</dbReference>
<dbReference type="InterPro" id="IPR011009">
    <property type="entry name" value="Kinase-like_dom_sf"/>
</dbReference>
<organism evidence="5 6">
    <name type="scientific">Anaerocolumna sedimenticola</name>
    <dbReference type="NCBI Taxonomy" id="2696063"/>
    <lineage>
        <taxon>Bacteria</taxon>
        <taxon>Bacillati</taxon>
        <taxon>Bacillota</taxon>
        <taxon>Clostridia</taxon>
        <taxon>Lachnospirales</taxon>
        <taxon>Lachnospiraceae</taxon>
        <taxon>Anaerocolumna</taxon>
    </lineage>
</organism>
<dbReference type="SUPFAM" id="SSF46689">
    <property type="entry name" value="Homeodomain-like"/>
    <property type="match status" value="2"/>
</dbReference>
<dbReference type="AlphaFoldDB" id="A0A6P1TI00"/>
<evidence type="ECO:0000259" key="4">
    <source>
        <dbReference type="PROSITE" id="PS01124"/>
    </source>
</evidence>
<evidence type="ECO:0000256" key="1">
    <source>
        <dbReference type="ARBA" id="ARBA00023015"/>
    </source>
</evidence>
<dbReference type="Gene3D" id="3.90.1200.10">
    <property type="match status" value="1"/>
</dbReference>
<dbReference type="InterPro" id="IPR009057">
    <property type="entry name" value="Homeodomain-like_sf"/>
</dbReference>
<evidence type="ECO:0000313" key="5">
    <source>
        <dbReference type="EMBL" id="QHQ60840.1"/>
    </source>
</evidence>
<gene>
    <name evidence="5" type="ORF">Ana3638_08730</name>
</gene>
<reference evidence="5 6" key="1">
    <citation type="submission" date="2020-01" db="EMBL/GenBank/DDBJ databases">
        <title>Genome analysis of Anaerocolumna sp. CBA3638.</title>
        <authorList>
            <person name="Kim J."/>
            <person name="Roh S.W."/>
        </authorList>
    </citation>
    <scope>NUCLEOTIDE SEQUENCE [LARGE SCALE GENOMIC DNA]</scope>
    <source>
        <strain evidence="5 6">CBA3638</strain>
    </source>
</reference>
<dbReference type="EMBL" id="CP048000">
    <property type="protein sequence ID" value="QHQ60840.1"/>
    <property type="molecule type" value="Genomic_DNA"/>
</dbReference>
<feature type="domain" description="HTH araC/xylS-type" evidence="4">
    <location>
        <begin position="8"/>
        <end position="105"/>
    </location>
</feature>